<gene>
    <name evidence="4" type="ORF">DNF11_2613</name>
</gene>
<dbReference type="VEuPathDB" id="FungiDB:DNF11_2613"/>
<dbReference type="InterPro" id="IPR052744">
    <property type="entry name" value="GPAT/DAPAT"/>
</dbReference>
<feature type="transmembrane region" description="Helical" evidence="2">
    <location>
        <begin position="437"/>
        <end position="459"/>
    </location>
</feature>
<keyword evidence="2" id="KW-1133">Transmembrane helix</keyword>
<dbReference type="OrthoDB" id="2427554at2759"/>
<keyword evidence="2" id="KW-0812">Transmembrane</keyword>
<proteinExistence type="predicted"/>
<dbReference type="EC" id="2.3.-.-" evidence="4"/>
<reference evidence="4 5" key="1">
    <citation type="submission" date="2018-10" db="EMBL/GenBank/DDBJ databases">
        <title>Complete genome sequence of Malassezia restricta CBS 7877.</title>
        <authorList>
            <person name="Morand S.C."/>
            <person name="Bertignac M."/>
            <person name="Iltis A."/>
            <person name="Kolder I."/>
            <person name="Pirovano W."/>
            <person name="Jourdain R."/>
            <person name="Clavaud C."/>
        </authorList>
    </citation>
    <scope>NUCLEOTIDE SEQUENCE [LARGE SCALE GENOMIC DNA]</scope>
    <source>
        <strain evidence="4 5">CBS 7877</strain>
    </source>
</reference>
<protein>
    <submittedName>
        <fullName evidence="4">Putative acyltransferase.04</fullName>
        <ecNumber evidence="4">2.3.-.-</ecNumber>
    </submittedName>
</protein>
<dbReference type="InterPro" id="IPR002123">
    <property type="entry name" value="Plipid/glycerol_acylTrfase"/>
</dbReference>
<dbReference type="PANTHER" id="PTHR31605:SF0">
    <property type="entry name" value="GLYCEROL-3-PHOSPHATE O-ACYLTRANSFERASE 1"/>
    <property type="match status" value="1"/>
</dbReference>
<feature type="transmembrane region" description="Helical" evidence="2">
    <location>
        <begin position="498"/>
        <end position="521"/>
    </location>
</feature>
<keyword evidence="4" id="KW-0012">Acyltransferase</keyword>
<feature type="domain" description="Phospholipid/glycerol acyltransferase" evidence="3">
    <location>
        <begin position="91"/>
        <end position="298"/>
    </location>
</feature>
<dbReference type="GO" id="GO:0008654">
    <property type="term" value="P:phospholipid biosynthetic process"/>
    <property type="evidence" value="ECO:0007669"/>
    <property type="project" value="TreeGrafter"/>
</dbReference>
<evidence type="ECO:0000313" key="4">
    <source>
        <dbReference type="EMBL" id="AYO43563.1"/>
    </source>
</evidence>
<organism evidence="4 5">
    <name type="scientific">Malassezia restricta (strain ATCC 96810 / NBRC 103918 / CBS 7877)</name>
    <name type="common">Seborrheic dermatitis infection agent</name>
    <dbReference type="NCBI Taxonomy" id="425264"/>
    <lineage>
        <taxon>Eukaryota</taxon>
        <taxon>Fungi</taxon>
        <taxon>Dikarya</taxon>
        <taxon>Basidiomycota</taxon>
        <taxon>Ustilaginomycotina</taxon>
        <taxon>Malasseziomycetes</taxon>
        <taxon>Malasseziales</taxon>
        <taxon>Malasseziaceae</taxon>
        <taxon>Malassezia</taxon>
    </lineage>
</organism>
<dbReference type="SUPFAM" id="SSF69593">
    <property type="entry name" value="Glycerol-3-phosphate (1)-acyltransferase"/>
    <property type="match status" value="2"/>
</dbReference>
<feature type="compositionally biased region" description="Basic residues" evidence="1">
    <location>
        <begin position="698"/>
        <end position="708"/>
    </location>
</feature>
<dbReference type="SMART" id="SM00563">
    <property type="entry name" value="PlsC"/>
    <property type="match status" value="1"/>
</dbReference>
<dbReference type="EMBL" id="CP033151">
    <property type="protein sequence ID" value="AYO43563.1"/>
    <property type="molecule type" value="Genomic_DNA"/>
</dbReference>
<feature type="region of interest" description="Disordered" evidence="1">
    <location>
        <begin position="691"/>
        <end position="721"/>
    </location>
</feature>
<evidence type="ECO:0000256" key="1">
    <source>
        <dbReference type="SAM" id="MobiDB-lite"/>
    </source>
</evidence>
<keyword evidence="5" id="KW-1185">Reference proteome</keyword>
<sequence>MTTDRTPAEALSYVEADFRRMLSSLPIPLHDVMPRVVVRLASRMLLRARVLGTEVLYDVTLNMLRLIVVLFFREIQPRSSWRIPREGPIIFVGAPHHNQFLDPLLLASEVRHAGRRVSFLIAHKSTKRPFIGRMSRMLNSIPVRRAADDAKRGLGTVSVHAADPTRVLGFGTQFTSQAQVRGNLVLPKSTDYAMGEITEIVSDTELRIKTPFSGAALEALEAGVTYTLQPYVNQAHMYESVYKQLSDGGCLCIFPEGGSHDRTDLLPLKAGVVIMALGAMANDPSLNVHIVPVGLSYFHPHKFRSRAVIEFGMPLHAPPELVELFKLGGAEKRQAIASMLDIVFDGLKSVTVRAPDYETLMVIQASRRLMSLPGQHLSLSDKVEQNRKLVMGYMQFRDHPKILALRQSVLTYNRHLKQVGIRDHQVERANRSVLRSLALLCYRLGLLVGWTSCALPGTILNMPVILLAKIISKRKAKEALAASQVKLYGRDVLATWKVLVSLVVTPVLYVSYAALATALAYRSSLSLAHKRLMPLYVMVGLPVVTYGTIKMSEVGIDVYKSLPPLVASLLPGRRRVIEQIQRERVNLTAQLHQTIEELKPEGWNYTDIGRGSYTAKPPPLPEEMEHMLYNGRPLDSSGGRSLSHPMNVMDEWLFGWSTSRRQGDWAAHRAEVVDNDLGTDYEDALHVYEHQADDAHRAAPRQRTKRPRSHDFRATHPSVAP</sequence>
<evidence type="ECO:0000259" key="3">
    <source>
        <dbReference type="SMART" id="SM00563"/>
    </source>
</evidence>
<accession>A0A3G2S625</accession>
<dbReference type="Pfam" id="PF01553">
    <property type="entry name" value="Acyltransferase"/>
    <property type="match status" value="2"/>
</dbReference>
<keyword evidence="2" id="KW-0472">Membrane</keyword>
<dbReference type="Proteomes" id="UP000269793">
    <property type="component" value="Chromosome IV"/>
</dbReference>
<dbReference type="GO" id="GO:0004366">
    <property type="term" value="F:glycerol-3-phosphate O-acyltransferase activity"/>
    <property type="evidence" value="ECO:0007669"/>
    <property type="project" value="TreeGrafter"/>
</dbReference>
<evidence type="ECO:0000256" key="2">
    <source>
        <dbReference type="SAM" id="Phobius"/>
    </source>
</evidence>
<evidence type="ECO:0000313" key="5">
    <source>
        <dbReference type="Proteomes" id="UP000269793"/>
    </source>
</evidence>
<dbReference type="PANTHER" id="PTHR31605">
    <property type="entry name" value="GLYCEROL-3-PHOSPHATE O-ACYLTRANSFERASE 1"/>
    <property type="match status" value="1"/>
</dbReference>
<dbReference type="STRING" id="425264.A0A3G2S625"/>
<dbReference type="GO" id="GO:0016287">
    <property type="term" value="F:glycerone-phosphate O-acyltransferase activity"/>
    <property type="evidence" value="ECO:0007669"/>
    <property type="project" value="TreeGrafter"/>
</dbReference>
<name>A0A3G2S625_MALR7</name>
<keyword evidence="4" id="KW-0808">Transferase</keyword>
<dbReference type="AlphaFoldDB" id="A0A3G2S625"/>